<feature type="transmembrane region" description="Helical" evidence="12">
    <location>
        <begin position="81"/>
        <end position="101"/>
    </location>
</feature>
<evidence type="ECO:0000256" key="8">
    <source>
        <dbReference type="ARBA" id="ARBA00023133"/>
    </source>
</evidence>
<evidence type="ECO:0000256" key="12">
    <source>
        <dbReference type="SAM" id="Phobius"/>
    </source>
</evidence>
<evidence type="ECO:0000256" key="9">
    <source>
        <dbReference type="ARBA" id="ARBA00023136"/>
    </source>
</evidence>
<comment type="cofactor">
    <cofactor evidence="1">
        <name>heme b</name>
        <dbReference type="ChEBI" id="CHEBI:60344"/>
    </cofactor>
</comment>
<dbReference type="GeneID" id="106813202"/>
<dbReference type="InterPro" id="IPR003780">
    <property type="entry name" value="COX15/CtaA_fam"/>
</dbReference>
<comment type="subcellular location">
    <subcellularLocation>
        <location evidence="2">Membrane</location>
        <topology evidence="2">Multi-pass membrane protein</topology>
    </subcellularLocation>
</comment>
<keyword evidence="6" id="KW-0560">Oxidoreductase</keyword>
<dbReference type="PANTHER" id="PTHR23289:SF2">
    <property type="entry name" value="CYTOCHROME C OXIDASE ASSEMBLY PROTEIN COX15 HOMOLOG"/>
    <property type="match status" value="1"/>
</dbReference>
<reference evidence="14" key="1">
    <citation type="submission" date="2025-08" db="UniProtKB">
        <authorList>
            <consortium name="RefSeq"/>
        </authorList>
    </citation>
    <scope>IDENTIFICATION</scope>
</reference>
<feature type="transmembrane region" description="Helical" evidence="12">
    <location>
        <begin position="336"/>
        <end position="355"/>
    </location>
</feature>
<keyword evidence="3 12" id="KW-0812">Transmembrane</keyword>
<feature type="transmembrane region" description="Helical" evidence="12">
    <location>
        <begin position="196"/>
        <end position="214"/>
    </location>
</feature>
<evidence type="ECO:0000256" key="5">
    <source>
        <dbReference type="ARBA" id="ARBA00022989"/>
    </source>
</evidence>
<keyword evidence="13" id="KW-1185">Reference proteome</keyword>
<feature type="transmembrane region" description="Helical" evidence="12">
    <location>
        <begin position="239"/>
        <end position="260"/>
    </location>
</feature>
<evidence type="ECO:0000256" key="10">
    <source>
        <dbReference type="ARBA" id="ARBA00044501"/>
    </source>
</evidence>
<feature type="transmembrane region" description="Helical" evidence="12">
    <location>
        <begin position="166"/>
        <end position="184"/>
    </location>
</feature>
<evidence type="ECO:0000256" key="11">
    <source>
        <dbReference type="ARBA" id="ARBA00048044"/>
    </source>
</evidence>
<evidence type="ECO:0000256" key="3">
    <source>
        <dbReference type="ARBA" id="ARBA00022692"/>
    </source>
</evidence>
<name>A0ABM1EKN4_PRICU</name>
<feature type="transmembrane region" description="Helical" evidence="12">
    <location>
        <begin position="367"/>
        <end position="391"/>
    </location>
</feature>
<comment type="catalytic activity">
    <reaction evidence="11">
        <text>Fe(II)-heme o + 2 A + H2O = Fe(II)-heme a + 2 AH2</text>
        <dbReference type="Rhea" id="RHEA:63388"/>
        <dbReference type="ChEBI" id="CHEBI:13193"/>
        <dbReference type="ChEBI" id="CHEBI:15377"/>
        <dbReference type="ChEBI" id="CHEBI:17499"/>
        <dbReference type="ChEBI" id="CHEBI:60530"/>
        <dbReference type="ChEBI" id="CHEBI:61715"/>
        <dbReference type="EC" id="1.17.99.9"/>
    </reaction>
    <physiologicalReaction direction="left-to-right" evidence="11">
        <dbReference type="Rhea" id="RHEA:63389"/>
    </physiologicalReaction>
</comment>
<keyword evidence="7" id="KW-0408">Iron</keyword>
<sequence>MMLSALSRRIVQNGNLCKVSGFQSPQKDFRSPLCYFKAKTRLLGNTCQNVRTTTLRRMAVAAGVAAEKGAVEVSQRSQRIVGYWFLGCTGMVGCMVSLGGITRLTESGLSITKWDLIKGMVPPLSQKAWEDEFSVYQEFPEYKYKNSDMTVEEFKFIWLMEYAHRMWGRAIGLVYALPASYFWYKGWFTKQTKPRVLILGGLLLIQGVYGWYMVKSGLEDDPESTTIPRVSHYRLATHLTLAFLFYTGLLWSGLTHLLNFHDIVQTKQLQKFKRLAFSTKGLVFLTAISGAFVAGLDAGLVYNSYPKFADRWIPTDLMALEPKWKNWFDNPTAVQFLHRLLGEVSFCTIAYMWYANRKMPMPPRTRMALNSLVIIICTQVGLGITALLMYVPTWCGALHQIGALTTLSSAVWLTHELRKVPKI</sequence>
<feature type="transmembrane region" description="Helical" evidence="12">
    <location>
        <begin position="281"/>
        <end position="302"/>
    </location>
</feature>
<evidence type="ECO:0000256" key="6">
    <source>
        <dbReference type="ARBA" id="ARBA00023002"/>
    </source>
</evidence>
<dbReference type="RefSeq" id="XP_014672755.1">
    <property type="nucleotide sequence ID" value="XM_014817269.1"/>
</dbReference>
<proteinExistence type="inferred from homology"/>
<evidence type="ECO:0000313" key="13">
    <source>
        <dbReference type="Proteomes" id="UP000695022"/>
    </source>
</evidence>
<organism evidence="13 14">
    <name type="scientific">Priapulus caudatus</name>
    <name type="common">Priapulid worm</name>
    <dbReference type="NCBI Taxonomy" id="37621"/>
    <lineage>
        <taxon>Eukaryota</taxon>
        <taxon>Metazoa</taxon>
        <taxon>Ecdysozoa</taxon>
        <taxon>Scalidophora</taxon>
        <taxon>Priapulida</taxon>
        <taxon>Priapulimorpha</taxon>
        <taxon>Priapulimorphida</taxon>
        <taxon>Priapulidae</taxon>
        <taxon>Priapulus</taxon>
    </lineage>
</organism>
<keyword evidence="4" id="KW-0479">Metal-binding</keyword>
<dbReference type="HAMAP" id="MF_01665">
    <property type="entry name" value="HemeA_synth_type2"/>
    <property type="match status" value="1"/>
</dbReference>
<accession>A0ABM1EKN4</accession>
<keyword evidence="8" id="KW-0350">Heme biosynthesis</keyword>
<evidence type="ECO:0000313" key="14">
    <source>
        <dbReference type="RefSeq" id="XP_014672755.1"/>
    </source>
</evidence>
<dbReference type="Proteomes" id="UP000695022">
    <property type="component" value="Unplaced"/>
</dbReference>
<dbReference type="PANTHER" id="PTHR23289">
    <property type="entry name" value="CYTOCHROME C OXIDASE ASSEMBLY PROTEIN COX15"/>
    <property type="match status" value="1"/>
</dbReference>
<evidence type="ECO:0000256" key="2">
    <source>
        <dbReference type="ARBA" id="ARBA00004141"/>
    </source>
</evidence>
<evidence type="ECO:0000256" key="7">
    <source>
        <dbReference type="ARBA" id="ARBA00023004"/>
    </source>
</evidence>
<dbReference type="InterPro" id="IPR023754">
    <property type="entry name" value="HemeA_Synthase_type2"/>
</dbReference>
<keyword evidence="5 12" id="KW-1133">Transmembrane helix</keyword>
<keyword evidence="9 12" id="KW-0472">Membrane</keyword>
<comment type="pathway">
    <text evidence="10">Porphyrin-containing compound metabolism; heme A biosynthesis; heme A from heme O: step 1/1.</text>
</comment>
<protein>
    <submittedName>
        <fullName evidence="14">Cytochrome c oxidase assembly protein COX15 homolog</fullName>
    </submittedName>
</protein>
<evidence type="ECO:0000256" key="1">
    <source>
        <dbReference type="ARBA" id="ARBA00001970"/>
    </source>
</evidence>
<dbReference type="Pfam" id="PF02628">
    <property type="entry name" value="COX15-CtaA"/>
    <property type="match status" value="1"/>
</dbReference>
<gene>
    <name evidence="14" type="primary">LOC106813202</name>
</gene>
<evidence type="ECO:0000256" key="4">
    <source>
        <dbReference type="ARBA" id="ARBA00022723"/>
    </source>
</evidence>